<sequence>MEQAADFGRIPQRCTRRGNIAFIELGGKLIQADLRFCVLFKQAAKDGYLRLLPNKNLCMNPAMRYRLSAQPIGGNAAHTPPLLNPGVEIVCNALLEGFTLQLGEHHDD</sequence>
<protein>
    <submittedName>
        <fullName evidence="1">Uncharacterized protein</fullName>
    </submittedName>
</protein>
<gene>
    <name evidence="1" type="ORF">SDC9_176708</name>
</gene>
<accession>A0A645GQT8</accession>
<reference evidence="1" key="1">
    <citation type="submission" date="2019-08" db="EMBL/GenBank/DDBJ databases">
        <authorList>
            <person name="Kucharzyk K."/>
            <person name="Murdoch R.W."/>
            <person name="Higgins S."/>
            <person name="Loffler F."/>
        </authorList>
    </citation>
    <scope>NUCLEOTIDE SEQUENCE</scope>
</reference>
<dbReference type="EMBL" id="VSSQ01079854">
    <property type="protein sequence ID" value="MPN29257.1"/>
    <property type="molecule type" value="Genomic_DNA"/>
</dbReference>
<evidence type="ECO:0000313" key="1">
    <source>
        <dbReference type="EMBL" id="MPN29257.1"/>
    </source>
</evidence>
<organism evidence="1">
    <name type="scientific">bioreactor metagenome</name>
    <dbReference type="NCBI Taxonomy" id="1076179"/>
    <lineage>
        <taxon>unclassified sequences</taxon>
        <taxon>metagenomes</taxon>
        <taxon>ecological metagenomes</taxon>
    </lineage>
</organism>
<name>A0A645GQT8_9ZZZZ</name>
<proteinExistence type="predicted"/>
<dbReference type="AlphaFoldDB" id="A0A645GQT8"/>
<comment type="caution">
    <text evidence="1">The sequence shown here is derived from an EMBL/GenBank/DDBJ whole genome shotgun (WGS) entry which is preliminary data.</text>
</comment>